<dbReference type="GO" id="GO:0045597">
    <property type="term" value="P:positive regulation of cell differentiation"/>
    <property type="evidence" value="ECO:0007669"/>
    <property type="project" value="TreeGrafter"/>
</dbReference>
<dbReference type="SMART" id="SM00214">
    <property type="entry name" value="VWC"/>
    <property type="match status" value="1"/>
</dbReference>
<evidence type="ECO:0000256" key="6">
    <source>
        <dbReference type="PROSITE-ProRule" id="PRU00039"/>
    </source>
</evidence>
<comment type="similarity">
    <text evidence="2">Belongs to the CCN family.</text>
</comment>
<dbReference type="Pfam" id="PF00093">
    <property type="entry name" value="VWC"/>
    <property type="match status" value="1"/>
</dbReference>
<evidence type="ECO:0000259" key="11">
    <source>
        <dbReference type="PROSITE" id="PS51323"/>
    </source>
</evidence>
<feature type="domain" description="CTCK" evidence="9">
    <location>
        <begin position="292"/>
        <end position="366"/>
    </location>
</feature>
<feature type="chain" id="PRO_5044257353" description="Cellular communication network factor 1, like 2" evidence="8">
    <location>
        <begin position="32"/>
        <end position="387"/>
    </location>
</feature>
<dbReference type="FunFam" id="2.10.70.10:FF:000015">
    <property type="entry name" value="CYR61 isoform 1"/>
    <property type="match status" value="1"/>
</dbReference>
<reference evidence="12" key="4">
    <citation type="submission" date="2025-09" db="UniProtKB">
        <authorList>
            <consortium name="Ensembl"/>
        </authorList>
    </citation>
    <scope>IDENTIFICATION</scope>
</reference>
<name>A0A3P8X802_ESOLU</name>
<evidence type="ECO:0008006" key="14">
    <source>
        <dbReference type="Google" id="ProtNLM"/>
    </source>
</evidence>
<dbReference type="Gene3D" id="2.10.70.10">
    <property type="entry name" value="Complement Module, domain 1"/>
    <property type="match status" value="1"/>
</dbReference>
<dbReference type="KEGG" id="els:105014142"/>
<keyword evidence="4 8" id="KW-0732">Signal</keyword>
<feature type="domain" description="IGFBP N-terminal" evidence="11">
    <location>
        <begin position="31"/>
        <end position="103"/>
    </location>
</feature>
<dbReference type="GeneID" id="105014142"/>
<dbReference type="PANTHER" id="PTHR11348">
    <property type="entry name" value="CONNECTIVE TISSUE GROWTH FACTOR-RELATED"/>
    <property type="match status" value="1"/>
</dbReference>
<dbReference type="PANTHER" id="PTHR11348:SF33">
    <property type="entry name" value="CELLULAR COMMUNICATION NETWORK FACTOR 1, LIKE 1 PRECURSOR-RELATED"/>
    <property type="match status" value="1"/>
</dbReference>
<dbReference type="SMART" id="SM00121">
    <property type="entry name" value="IB"/>
    <property type="match status" value="1"/>
</dbReference>
<dbReference type="PROSITE" id="PS01225">
    <property type="entry name" value="CTCK_2"/>
    <property type="match status" value="1"/>
</dbReference>
<dbReference type="Pfam" id="PF00219">
    <property type="entry name" value="IGFBP"/>
    <property type="match status" value="1"/>
</dbReference>
<dbReference type="PIRSF" id="PIRSF036495">
    <property type="entry name" value="IGFBP_rP_CNN"/>
    <property type="match status" value="1"/>
</dbReference>
<evidence type="ECO:0000256" key="7">
    <source>
        <dbReference type="SAM" id="MobiDB-lite"/>
    </source>
</evidence>
<protein>
    <recommendedName>
        <fullName evidence="14">Cellular communication network factor 1, like 2</fullName>
    </recommendedName>
</protein>
<dbReference type="InterPro" id="IPR009030">
    <property type="entry name" value="Growth_fac_rcpt_cys_sf"/>
</dbReference>
<keyword evidence="5" id="KW-1015">Disulfide bond</keyword>
<dbReference type="InterPro" id="IPR006207">
    <property type="entry name" value="Cys_knot_C"/>
</dbReference>
<evidence type="ECO:0000256" key="1">
    <source>
        <dbReference type="ARBA" id="ARBA00004613"/>
    </source>
</evidence>
<dbReference type="PROSITE" id="PS50184">
    <property type="entry name" value="VWFC_2"/>
    <property type="match status" value="1"/>
</dbReference>
<evidence type="ECO:0000259" key="10">
    <source>
        <dbReference type="PROSITE" id="PS50184"/>
    </source>
</evidence>
<reference evidence="13" key="1">
    <citation type="journal article" date="2014" name="PLoS ONE">
        <title>The genome and linkage map of the northern pike (Esox lucius): conserved synteny revealed between the salmonid sister group and the Neoteleostei.</title>
        <authorList>
            <person name="Rondeau E.B."/>
            <person name="Minkley D.R."/>
            <person name="Leong J.S."/>
            <person name="Messmer A.M."/>
            <person name="Jantzen J.R."/>
            <person name="von Schalburg K.R."/>
            <person name="Lemon C."/>
            <person name="Bird N.H."/>
            <person name="Koop B.F."/>
        </authorList>
    </citation>
    <scope>NUCLEOTIDE SEQUENCE</scope>
</reference>
<dbReference type="Pfam" id="PF00007">
    <property type="entry name" value="Cys_knot"/>
    <property type="match status" value="1"/>
</dbReference>
<evidence type="ECO:0000259" key="9">
    <source>
        <dbReference type="PROSITE" id="PS01225"/>
    </source>
</evidence>
<dbReference type="InterPro" id="IPR001007">
    <property type="entry name" value="VWF_dom"/>
</dbReference>
<evidence type="ECO:0000256" key="2">
    <source>
        <dbReference type="ARBA" id="ARBA00008125"/>
    </source>
</evidence>
<dbReference type="InterPro" id="IPR012395">
    <property type="entry name" value="IGFBP_CNN"/>
</dbReference>
<dbReference type="GO" id="GO:0007155">
    <property type="term" value="P:cell adhesion"/>
    <property type="evidence" value="ECO:0007669"/>
    <property type="project" value="TreeGrafter"/>
</dbReference>
<dbReference type="OrthoDB" id="365605at2759"/>
<sequence>MDNFGMFSLVCLRQWFVSTLLVLLSSTAVMAEGDCPAQCSCGPSPPSCPAGISWVTDACGCCKVCARQLNQDCGPRQPCDHIKGLHCHLGAGGDPERGLCQAEAQGRPCEFSGRVYQHGEDFRPSCQYQCSCMDGVVGCMPLCPHQVHLPDWRCSQPRLARAPGRCCDQWVCDDDNHIGENPEEPPRAVLTDAQPLPNRIDNRLQPQPRAPPSDGVSFREGVSLPESQVLLSSRCVPQTTHWTECSTTCGMGISSLISNDNAECRLLRKTRLCQVRQCEPPLAPTIKKGKKCQRTVRPGKPIRINFAGCSTTQRYRPRACGSCADGRCCVPSLSRTLRLHFYCPDGESFTRNVMWIQRCSCKKSCRDYNSSLWPPVSLHLDMHTFNH</sequence>
<dbReference type="SUPFAM" id="SSF57603">
    <property type="entry name" value="FnI-like domain"/>
    <property type="match status" value="1"/>
</dbReference>
<dbReference type="CTD" id="553273"/>
<organism evidence="12 13">
    <name type="scientific">Esox lucius</name>
    <name type="common">Northern pike</name>
    <dbReference type="NCBI Taxonomy" id="8010"/>
    <lineage>
        <taxon>Eukaryota</taxon>
        <taxon>Metazoa</taxon>
        <taxon>Chordata</taxon>
        <taxon>Craniata</taxon>
        <taxon>Vertebrata</taxon>
        <taxon>Euteleostomi</taxon>
        <taxon>Actinopterygii</taxon>
        <taxon>Neopterygii</taxon>
        <taxon>Teleostei</taxon>
        <taxon>Protacanthopterygii</taxon>
        <taxon>Esociformes</taxon>
        <taxon>Esocidae</taxon>
        <taxon>Esox</taxon>
    </lineage>
</organism>
<evidence type="ECO:0000256" key="5">
    <source>
        <dbReference type="ARBA" id="ARBA00023157"/>
    </source>
</evidence>
<comment type="subcellular location">
    <subcellularLocation>
        <location evidence="1">Secreted</location>
    </subcellularLocation>
</comment>
<dbReference type="Bgee" id="ENSELUG00000002050">
    <property type="expression patterns" value="Expressed in bone element and 14 other cell types or tissues"/>
</dbReference>
<dbReference type="Ensembl" id="ENSELUT00000019031.3">
    <property type="protein sequence ID" value="ENSELUP00000000459.2"/>
    <property type="gene ID" value="ENSELUG00000002050.3"/>
</dbReference>
<dbReference type="GO" id="GO:0005178">
    <property type="term" value="F:integrin binding"/>
    <property type="evidence" value="ECO:0007669"/>
    <property type="project" value="TreeGrafter"/>
</dbReference>
<dbReference type="AlphaFoldDB" id="A0A3P8X802"/>
<dbReference type="PROSITE" id="PS01185">
    <property type="entry name" value="CTCK_1"/>
    <property type="match status" value="1"/>
</dbReference>
<evidence type="ECO:0000256" key="4">
    <source>
        <dbReference type="ARBA" id="ARBA00022729"/>
    </source>
</evidence>
<dbReference type="GO" id="GO:0030335">
    <property type="term" value="P:positive regulation of cell migration"/>
    <property type="evidence" value="ECO:0007669"/>
    <property type="project" value="TreeGrafter"/>
</dbReference>
<dbReference type="SUPFAM" id="SSF57184">
    <property type="entry name" value="Growth factor receptor domain"/>
    <property type="match status" value="1"/>
</dbReference>
<feature type="domain" description="VWFC" evidence="10">
    <location>
        <begin position="107"/>
        <end position="173"/>
    </location>
</feature>
<proteinExistence type="inferred from homology"/>
<reference evidence="12" key="3">
    <citation type="submission" date="2025-08" db="UniProtKB">
        <authorList>
            <consortium name="Ensembl"/>
        </authorList>
    </citation>
    <scope>IDENTIFICATION</scope>
</reference>
<dbReference type="GO" id="GO:0005615">
    <property type="term" value="C:extracellular space"/>
    <property type="evidence" value="ECO:0007669"/>
    <property type="project" value="TreeGrafter"/>
</dbReference>
<dbReference type="InterPro" id="IPR006208">
    <property type="entry name" value="Glyco_hormone_CN"/>
</dbReference>
<dbReference type="GeneTree" id="ENSGT00940000155151"/>
<dbReference type="OMA" id="EDFQPNC"/>
<dbReference type="Proteomes" id="UP000265140">
    <property type="component" value="Chromosome 13"/>
</dbReference>
<dbReference type="InParanoid" id="A0A3P8X802"/>
<evidence type="ECO:0000313" key="12">
    <source>
        <dbReference type="Ensembl" id="ENSELUP00000000459.2"/>
    </source>
</evidence>
<dbReference type="InterPro" id="IPR043973">
    <property type="entry name" value="TSP1_CCN"/>
</dbReference>
<keyword evidence="3" id="KW-0964">Secreted</keyword>
<dbReference type="GO" id="GO:0051240">
    <property type="term" value="P:positive regulation of multicellular organismal process"/>
    <property type="evidence" value="ECO:0007669"/>
    <property type="project" value="UniProtKB-ARBA"/>
</dbReference>
<dbReference type="InterPro" id="IPR050941">
    <property type="entry name" value="CCN"/>
</dbReference>
<evidence type="ECO:0000256" key="3">
    <source>
        <dbReference type="ARBA" id="ARBA00022525"/>
    </source>
</evidence>
<feature type="region of interest" description="Disordered" evidence="7">
    <location>
        <begin position="198"/>
        <end position="217"/>
    </location>
</feature>
<feature type="signal peptide" evidence="8">
    <location>
        <begin position="1"/>
        <end position="31"/>
    </location>
</feature>
<dbReference type="SMART" id="SM00041">
    <property type="entry name" value="CT"/>
    <property type="match status" value="1"/>
</dbReference>
<dbReference type="InterPro" id="IPR000867">
    <property type="entry name" value="IGFBP-like"/>
</dbReference>
<dbReference type="PROSITE" id="PS01208">
    <property type="entry name" value="VWFC_1"/>
    <property type="match status" value="1"/>
</dbReference>
<keyword evidence="13" id="KW-1185">Reference proteome</keyword>
<dbReference type="GO" id="GO:0008201">
    <property type="term" value="F:heparin binding"/>
    <property type="evidence" value="ECO:0007669"/>
    <property type="project" value="TreeGrafter"/>
</dbReference>
<dbReference type="Pfam" id="PF19035">
    <property type="entry name" value="TSP1_CCN"/>
    <property type="match status" value="1"/>
</dbReference>
<dbReference type="GO" id="GO:0007165">
    <property type="term" value="P:signal transduction"/>
    <property type="evidence" value="ECO:0007669"/>
    <property type="project" value="InterPro"/>
</dbReference>
<dbReference type="PROSITE" id="PS51323">
    <property type="entry name" value="IGFBP_N_2"/>
    <property type="match status" value="1"/>
</dbReference>
<dbReference type="GO" id="GO:0031012">
    <property type="term" value="C:extracellular matrix"/>
    <property type="evidence" value="ECO:0007669"/>
    <property type="project" value="TreeGrafter"/>
</dbReference>
<reference evidence="12" key="2">
    <citation type="submission" date="2020-02" db="EMBL/GenBank/DDBJ databases">
        <title>Esox lucius (northern pike) genome, fEsoLuc1, primary haplotype.</title>
        <authorList>
            <person name="Myers G."/>
            <person name="Karagic N."/>
            <person name="Meyer A."/>
            <person name="Pippel M."/>
            <person name="Reichard M."/>
            <person name="Winkler S."/>
            <person name="Tracey A."/>
            <person name="Sims Y."/>
            <person name="Howe K."/>
            <person name="Rhie A."/>
            <person name="Formenti G."/>
            <person name="Durbin R."/>
            <person name="Fedrigo O."/>
            <person name="Jarvis E.D."/>
        </authorList>
    </citation>
    <scope>NUCLEOTIDE SEQUENCE [LARGE SCALE GENOMIC DNA]</scope>
</reference>
<evidence type="ECO:0000313" key="13">
    <source>
        <dbReference type="Proteomes" id="UP000265140"/>
    </source>
</evidence>
<evidence type="ECO:0000256" key="8">
    <source>
        <dbReference type="SAM" id="SignalP"/>
    </source>
</evidence>
<accession>A0A3P8X802</accession>
<comment type="caution">
    <text evidence="6">Lacks conserved residue(s) required for the propagation of feature annotation.</text>
</comment>
<dbReference type="RefSeq" id="XP_010874495.2">
    <property type="nucleotide sequence ID" value="XM_010876193.3"/>
</dbReference>